<evidence type="ECO:0000313" key="9">
    <source>
        <dbReference type="EMBL" id="ORY61450.1"/>
    </source>
</evidence>
<dbReference type="Pfam" id="PF00067">
    <property type="entry name" value="p450"/>
    <property type="match status" value="1"/>
</dbReference>
<evidence type="ECO:0000313" key="10">
    <source>
        <dbReference type="Proteomes" id="UP000193689"/>
    </source>
</evidence>
<keyword evidence="6 8" id="KW-0503">Monooxygenase</keyword>
<dbReference type="InParanoid" id="A0A1Y2DQC5"/>
<evidence type="ECO:0000256" key="2">
    <source>
        <dbReference type="ARBA" id="ARBA00010617"/>
    </source>
</evidence>
<evidence type="ECO:0000256" key="5">
    <source>
        <dbReference type="ARBA" id="ARBA00023004"/>
    </source>
</evidence>
<dbReference type="AlphaFoldDB" id="A0A1Y2DQC5"/>
<evidence type="ECO:0000256" key="1">
    <source>
        <dbReference type="ARBA" id="ARBA00001971"/>
    </source>
</evidence>
<keyword evidence="7 8" id="KW-0349">Heme</keyword>
<evidence type="ECO:0000256" key="3">
    <source>
        <dbReference type="ARBA" id="ARBA00022723"/>
    </source>
</evidence>
<gene>
    <name evidence="9" type="ORF">BCR38DRAFT_494917</name>
</gene>
<dbReference type="STRING" id="1141098.A0A1Y2DQC5"/>
<accession>A0A1Y2DQC5</accession>
<name>A0A1Y2DQC5_9PEZI</name>
<dbReference type="SUPFAM" id="SSF48264">
    <property type="entry name" value="Cytochrome P450"/>
    <property type="match status" value="1"/>
</dbReference>
<dbReference type="PRINTS" id="PR00465">
    <property type="entry name" value="EP450IV"/>
</dbReference>
<evidence type="ECO:0000256" key="7">
    <source>
        <dbReference type="PIRSR" id="PIRSR602403-1"/>
    </source>
</evidence>
<reference evidence="9 10" key="1">
    <citation type="submission" date="2016-07" db="EMBL/GenBank/DDBJ databases">
        <title>Pervasive Adenine N6-methylation of Active Genes in Fungi.</title>
        <authorList>
            <consortium name="DOE Joint Genome Institute"/>
            <person name="Mondo S.J."/>
            <person name="Dannebaum R.O."/>
            <person name="Kuo R.C."/>
            <person name="Labutti K."/>
            <person name="Haridas S."/>
            <person name="Kuo A."/>
            <person name="Salamov A."/>
            <person name="Ahrendt S.R."/>
            <person name="Lipzen A."/>
            <person name="Sullivan W."/>
            <person name="Andreopoulos W.B."/>
            <person name="Clum A."/>
            <person name="Lindquist E."/>
            <person name="Daum C."/>
            <person name="Ramamoorthy G.K."/>
            <person name="Gryganskyi A."/>
            <person name="Culley D."/>
            <person name="Magnuson J.K."/>
            <person name="James T.Y."/>
            <person name="O'Malley M.A."/>
            <person name="Stajich J.E."/>
            <person name="Spatafora J.W."/>
            <person name="Visel A."/>
            <person name="Grigoriev I.V."/>
        </authorList>
    </citation>
    <scope>NUCLEOTIDE SEQUENCE [LARGE SCALE GENOMIC DNA]</scope>
    <source>
        <strain evidence="9 10">CBS 129021</strain>
    </source>
</reference>
<dbReference type="InterPro" id="IPR017972">
    <property type="entry name" value="Cyt_P450_CS"/>
</dbReference>
<dbReference type="CDD" id="cd11041">
    <property type="entry name" value="CYP503A1-like"/>
    <property type="match status" value="1"/>
</dbReference>
<dbReference type="RefSeq" id="XP_040713527.1">
    <property type="nucleotide sequence ID" value="XM_040864729.1"/>
</dbReference>
<dbReference type="PANTHER" id="PTHR46206:SF7">
    <property type="entry name" value="P450, PUTATIVE (EUROFUNG)-RELATED"/>
    <property type="match status" value="1"/>
</dbReference>
<evidence type="ECO:0000256" key="4">
    <source>
        <dbReference type="ARBA" id="ARBA00023002"/>
    </source>
</evidence>
<feature type="binding site" description="axial binding residue" evidence="7">
    <location>
        <position position="432"/>
    </location>
    <ligand>
        <name>heme</name>
        <dbReference type="ChEBI" id="CHEBI:30413"/>
    </ligand>
    <ligandPart>
        <name>Fe</name>
        <dbReference type="ChEBI" id="CHEBI:18248"/>
    </ligandPart>
</feature>
<dbReference type="OrthoDB" id="1844152at2759"/>
<dbReference type="GO" id="GO:0020037">
    <property type="term" value="F:heme binding"/>
    <property type="evidence" value="ECO:0007669"/>
    <property type="project" value="InterPro"/>
</dbReference>
<comment type="cofactor">
    <cofactor evidence="1 7">
        <name>heme</name>
        <dbReference type="ChEBI" id="CHEBI:30413"/>
    </cofactor>
</comment>
<evidence type="ECO:0000256" key="6">
    <source>
        <dbReference type="ARBA" id="ARBA00023033"/>
    </source>
</evidence>
<dbReference type="EMBL" id="MCFJ01000010">
    <property type="protein sequence ID" value="ORY61450.1"/>
    <property type="molecule type" value="Genomic_DNA"/>
</dbReference>
<dbReference type="GeneID" id="63780941"/>
<evidence type="ECO:0000256" key="8">
    <source>
        <dbReference type="RuleBase" id="RU000461"/>
    </source>
</evidence>
<keyword evidence="3 7" id="KW-0479">Metal-binding</keyword>
<sequence length="494" mass="56433">MDASYDGNKTSSLVDIEYLASVLKLAQFPLIGKEYGNSEQRRKAFIKEASKLYEKGNNMYKDKPYRLTTLDGDHIVVPVSALEELRRLPDAKTRLTTSYEQSIESKYTNGTKTDISGFVNRIVRADLTRSLNRINPRLAQEAERTVDSALGPCEDWTEAVIYEKLLRVVAIVSGRIFLGPDLCRREEYLNSSINYTVDLFRGVRKLKLWNDWLRPIGQYFTPELHTISEHRRKAKEFLQPIIRERRDMIREGKELPDDMLQWMIKDAEDYSLSDEDLAEAQLGVSLAAIHTTTMATTDILYELAIRPEIVEEIRGEVQDVLKENDGVIGTHALFQMKLLDSVMPRFRRYIDQPITLSDGTLLPAGSFIEAAHGSIISNPALYPDPETFNPYRFRDLRNASVPDPINYQTTEQYQFVTVTKENMGFGYGRHACPGRFFAANVMKLILARMLLIYDIRMPGGGKERYGPLIQGASRNPNPKYKIEIRRVKTVAGKD</sequence>
<keyword evidence="10" id="KW-1185">Reference proteome</keyword>
<organism evidence="9 10">
    <name type="scientific">Pseudomassariella vexata</name>
    <dbReference type="NCBI Taxonomy" id="1141098"/>
    <lineage>
        <taxon>Eukaryota</taxon>
        <taxon>Fungi</taxon>
        <taxon>Dikarya</taxon>
        <taxon>Ascomycota</taxon>
        <taxon>Pezizomycotina</taxon>
        <taxon>Sordariomycetes</taxon>
        <taxon>Xylariomycetidae</taxon>
        <taxon>Amphisphaeriales</taxon>
        <taxon>Pseudomassariaceae</taxon>
        <taxon>Pseudomassariella</taxon>
    </lineage>
</organism>
<dbReference type="InterPro" id="IPR001128">
    <property type="entry name" value="Cyt_P450"/>
</dbReference>
<comment type="caution">
    <text evidence="9">The sequence shown here is derived from an EMBL/GenBank/DDBJ whole genome shotgun (WGS) entry which is preliminary data.</text>
</comment>
<dbReference type="InterPro" id="IPR002403">
    <property type="entry name" value="Cyt_P450_E_grp-IV"/>
</dbReference>
<dbReference type="Gene3D" id="1.10.630.10">
    <property type="entry name" value="Cytochrome P450"/>
    <property type="match status" value="1"/>
</dbReference>
<dbReference type="GO" id="GO:0016705">
    <property type="term" value="F:oxidoreductase activity, acting on paired donors, with incorporation or reduction of molecular oxygen"/>
    <property type="evidence" value="ECO:0007669"/>
    <property type="project" value="InterPro"/>
</dbReference>
<dbReference type="PANTHER" id="PTHR46206">
    <property type="entry name" value="CYTOCHROME P450"/>
    <property type="match status" value="1"/>
</dbReference>
<dbReference type="Proteomes" id="UP000193689">
    <property type="component" value="Unassembled WGS sequence"/>
</dbReference>
<protein>
    <submittedName>
        <fullName evidence="9">Ent-kaurene oxidase</fullName>
    </submittedName>
</protein>
<comment type="similarity">
    <text evidence="2 8">Belongs to the cytochrome P450 family.</text>
</comment>
<keyword evidence="5 7" id="KW-0408">Iron</keyword>
<dbReference type="InterPro" id="IPR036396">
    <property type="entry name" value="Cyt_P450_sf"/>
</dbReference>
<proteinExistence type="inferred from homology"/>
<dbReference type="PROSITE" id="PS00086">
    <property type="entry name" value="CYTOCHROME_P450"/>
    <property type="match status" value="1"/>
</dbReference>
<keyword evidence="4 8" id="KW-0560">Oxidoreductase</keyword>
<dbReference type="GO" id="GO:0005506">
    <property type="term" value="F:iron ion binding"/>
    <property type="evidence" value="ECO:0007669"/>
    <property type="project" value="InterPro"/>
</dbReference>
<dbReference type="GO" id="GO:0004497">
    <property type="term" value="F:monooxygenase activity"/>
    <property type="evidence" value="ECO:0007669"/>
    <property type="project" value="UniProtKB-KW"/>
</dbReference>